<evidence type="ECO:0000313" key="1">
    <source>
        <dbReference type="EMBL" id="OLG90478.1"/>
    </source>
</evidence>
<dbReference type="EMBL" id="JXEA01000150">
    <property type="protein sequence ID" value="OLG90478.1"/>
    <property type="molecule type" value="Genomic_DNA"/>
</dbReference>
<protein>
    <recommendedName>
        <fullName evidence="3">Immunity protein 52 domain-containing protein</fullName>
    </recommendedName>
</protein>
<evidence type="ECO:0008006" key="3">
    <source>
        <dbReference type="Google" id="ProtNLM"/>
    </source>
</evidence>
<reference evidence="2" key="2">
    <citation type="submission" date="2015-01" db="EMBL/GenBank/DDBJ databases">
        <authorList>
            <person name="Midha S."/>
            <person name="Anil M.G."/>
            <person name="Mishra D."/>
            <person name="Brahma K."/>
            <person name="Laha G.S."/>
            <person name="Sundaram R.M."/>
            <person name="Sonti R.V."/>
            <person name="Patil P.B."/>
        </authorList>
    </citation>
    <scope>NUCLEOTIDE SEQUENCE</scope>
    <source>
        <strain evidence="2">IXO792</strain>
    </source>
</reference>
<organism evidence="1">
    <name type="scientific">Xanthomonas oryzae pv. oryzae</name>
    <dbReference type="NCBI Taxonomy" id="64187"/>
    <lineage>
        <taxon>Bacteria</taxon>
        <taxon>Pseudomonadati</taxon>
        <taxon>Pseudomonadota</taxon>
        <taxon>Gammaproteobacteria</taxon>
        <taxon>Lysobacterales</taxon>
        <taxon>Lysobacteraceae</taxon>
        <taxon>Xanthomonas</taxon>
    </lineage>
</organism>
<dbReference type="AlphaFoldDB" id="A0A854DJK7"/>
<dbReference type="Proteomes" id="UP000187097">
    <property type="component" value="Chromosome"/>
</dbReference>
<evidence type="ECO:0000313" key="2">
    <source>
        <dbReference type="EMBL" id="UXW03178.1"/>
    </source>
</evidence>
<reference evidence="2" key="3">
    <citation type="submission" date="2020-01" db="EMBL/GenBank/DDBJ databases">
        <title>Complete genome investigation of Xanthomonas oryzae strains.</title>
        <authorList>
            <person name="Kaur A."/>
            <person name="Bansal K."/>
            <person name="Patil P.B."/>
        </authorList>
    </citation>
    <scope>NUCLEOTIDE SEQUENCE</scope>
    <source>
        <strain evidence="2">IXO792</strain>
    </source>
</reference>
<name>A0A854DJK7_XANOO</name>
<gene>
    <name evidence="1" type="ORF">BXO512_12020</name>
    <name evidence="2" type="ORF">IXO792_22585</name>
</gene>
<dbReference type="EMBL" id="CP047493">
    <property type="protein sequence ID" value="UXW03178.1"/>
    <property type="molecule type" value="Genomic_DNA"/>
</dbReference>
<proteinExistence type="predicted"/>
<dbReference type="RefSeq" id="WP_033013299.1">
    <property type="nucleotide sequence ID" value="NZ_CP012947.1"/>
</dbReference>
<accession>A0A854DJK7</accession>
<reference evidence="1" key="1">
    <citation type="submission" date="2015-01" db="EMBL/GenBank/DDBJ databases">
        <title>Population genomics of rice bacterial leaf blight strains from India.</title>
        <authorList>
            <person name="Midha S."/>
            <person name="Anil M.G."/>
            <person name="Mishra D."/>
            <person name="Brahma K."/>
            <person name="Laha G.S."/>
            <person name="Sundaram R.M."/>
            <person name="Sonti R.V."/>
            <person name="Patil P.B."/>
        </authorList>
    </citation>
    <scope>NUCLEOTIDE SEQUENCE</scope>
    <source>
        <strain evidence="1">BXO512</strain>
    </source>
</reference>
<sequence length="252" mass="28598">MIKPSLHAWFKRDTWTPEKAYELVNTLANQLGTMHPDLREWDDLPQGPKDKSVRLTDRAAIIARILRKIEKRKSSSPQMPNAESADLNVTNALTEKAWKEPGRSVISFTPWDGAFSIDMLDPQKRFGEELTRRIFVQTLSSVASLLPLKFAAADTKVHRDGKSTLYQIDKKLFPHRQYFGWMGFVPTELSHAQIRDADEMIAVPGKGTIIVTVPGLFDPTDAAQVEQVHRVEMQLAHYNLLRVTDPDLRDAP</sequence>